<evidence type="ECO:0000313" key="2">
    <source>
        <dbReference type="EMBL" id="GBP60132.1"/>
    </source>
</evidence>
<dbReference type="EMBL" id="BGZK01000780">
    <property type="protein sequence ID" value="GBP60132.1"/>
    <property type="molecule type" value="Genomic_DNA"/>
</dbReference>
<keyword evidence="3" id="KW-1185">Reference proteome</keyword>
<feature type="compositionally biased region" description="Basic and acidic residues" evidence="1">
    <location>
        <begin position="137"/>
        <end position="167"/>
    </location>
</feature>
<accession>A0A4C1XB02</accession>
<name>A0A4C1XB02_EUMVA</name>
<comment type="caution">
    <text evidence="2">The sequence shown here is derived from an EMBL/GenBank/DDBJ whole genome shotgun (WGS) entry which is preliminary data.</text>
</comment>
<protein>
    <submittedName>
        <fullName evidence="2">Uncharacterized protein</fullName>
    </submittedName>
</protein>
<evidence type="ECO:0000313" key="3">
    <source>
        <dbReference type="Proteomes" id="UP000299102"/>
    </source>
</evidence>
<proteinExistence type="predicted"/>
<reference evidence="2 3" key="1">
    <citation type="journal article" date="2019" name="Commun. Biol.">
        <title>The bagworm genome reveals a unique fibroin gene that provides high tensile strength.</title>
        <authorList>
            <person name="Kono N."/>
            <person name="Nakamura H."/>
            <person name="Ohtoshi R."/>
            <person name="Tomita M."/>
            <person name="Numata K."/>
            <person name="Arakawa K."/>
        </authorList>
    </citation>
    <scope>NUCLEOTIDE SEQUENCE [LARGE SCALE GENOMIC DNA]</scope>
</reference>
<feature type="region of interest" description="Disordered" evidence="1">
    <location>
        <begin position="13"/>
        <end position="38"/>
    </location>
</feature>
<feature type="compositionally biased region" description="Basic residues" evidence="1">
    <location>
        <begin position="180"/>
        <end position="189"/>
    </location>
</feature>
<gene>
    <name evidence="2" type="ORF">EVAR_41821_1</name>
</gene>
<dbReference type="AlphaFoldDB" id="A0A4C1XB02"/>
<evidence type="ECO:0000256" key="1">
    <source>
        <dbReference type="SAM" id="MobiDB-lite"/>
    </source>
</evidence>
<organism evidence="2 3">
    <name type="scientific">Eumeta variegata</name>
    <name type="common">Bagworm moth</name>
    <name type="synonym">Eumeta japonica</name>
    <dbReference type="NCBI Taxonomy" id="151549"/>
    <lineage>
        <taxon>Eukaryota</taxon>
        <taxon>Metazoa</taxon>
        <taxon>Ecdysozoa</taxon>
        <taxon>Arthropoda</taxon>
        <taxon>Hexapoda</taxon>
        <taxon>Insecta</taxon>
        <taxon>Pterygota</taxon>
        <taxon>Neoptera</taxon>
        <taxon>Endopterygota</taxon>
        <taxon>Lepidoptera</taxon>
        <taxon>Glossata</taxon>
        <taxon>Ditrysia</taxon>
        <taxon>Tineoidea</taxon>
        <taxon>Psychidae</taxon>
        <taxon>Oiketicinae</taxon>
        <taxon>Eumeta</taxon>
    </lineage>
</organism>
<dbReference type="Proteomes" id="UP000299102">
    <property type="component" value="Unassembled WGS sequence"/>
</dbReference>
<feature type="region of interest" description="Disordered" evidence="1">
    <location>
        <begin position="136"/>
        <end position="191"/>
    </location>
</feature>
<feature type="compositionally biased region" description="Low complexity" evidence="1">
    <location>
        <begin position="28"/>
        <end position="37"/>
    </location>
</feature>
<sequence>MSSALAAVAERPFANPNCRSSPRPPAPARTASAGSRRVSPSNFNFVGVTVHHEHAHRSPARGAGGWRTSFLVSFGDATRAAAPVRRLHLQRGVTESSAGGRQWSAIYEIRTTDTSKRFINISFLNLFNPLNFVSGTGRERGGAPRGRADVTRRGRDVSVTRGRDRRPTLAPEQGPGGVRVARHAPRRPRPPLERVLDAGLLYL</sequence>